<dbReference type="Proteomes" id="UP000824241">
    <property type="component" value="Unassembled WGS sequence"/>
</dbReference>
<dbReference type="AlphaFoldDB" id="A0A9D1J558"/>
<proteinExistence type="predicted"/>
<accession>A0A9D1J558</accession>
<comment type="caution">
    <text evidence="2">The sequence shown here is derived from an EMBL/GenBank/DDBJ whole genome shotgun (WGS) entry which is preliminary data.</text>
</comment>
<evidence type="ECO:0000313" key="2">
    <source>
        <dbReference type="EMBL" id="HIR61327.1"/>
    </source>
</evidence>
<evidence type="ECO:0000256" key="1">
    <source>
        <dbReference type="SAM" id="SignalP"/>
    </source>
</evidence>
<feature type="signal peptide" evidence="1">
    <location>
        <begin position="1"/>
        <end position="23"/>
    </location>
</feature>
<evidence type="ECO:0000313" key="3">
    <source>
        <dbReference type="Proteomes" id="UP000824241"/>
    </source>
</evidence>
<name>A0A9D1J558_9FIRM</name>
<reference evidence="2" key="1">
    <citation type="submission" date="2020-10" db="EMBL/GenBank/DDBJ databases">
        <authorList>
            <person name="Gilroy R."/>
        </authorList>
    </citation>
    <scope>NUCLEOTIDE SEQUENCE</scope>
    <source>
        <strain evidence="2">CHK189-12415</strain>
    </source>
</reference>
<feature type="chain" id="PRO_5039023309" description="DUF4367 domain-containing protein" evidence="1">
    <location>
        <begin position="24"/>
        <end position="301"/>
    </location>
</feature>
<keyword evidence="1" id="KW-0732">Signal</keyword>
<sequence>MKKLTTFLLCLSLALTAALPAAAGEVPAMQTGTETTAIGMPNPFTDCKDAQEAAAITGFPFTLPEPPAGYTGPAVSVLDRQMAQAIFRNEAGQTLTFRKEAGSADISGDYNVYPEVVTMEGPDGCTLTLKGENGRYHLAIWTLDGYSYSVHSEEGMEAAAAAGFADAMTEAGTEIPNPFTEFDRLSDAEEAAGFPVSAPASVPGSDSRIFRVGAGMIEILYQNGEETAAVIRKSAGDEDNSGDYTAYPEEKTIRSGGRTVTLKGEDGLYTLAVWSEGGYAYSVRAEGLTRAEMTALVRRVR</sequence>
<organism evidence="2 3">
    <name type="scientific">Candidatus Faecivivens stercoravium</name>
    <dbReference type="NCBI Taxonomy" id="2840803"/>
    <lineage>
        <taxon>Bacteria</taxon>
        <taxon>Bacillati</taxon>
        <taxon>Bacillota</taxon>
        <taxon>Clostridia</taxon>
        <taxon>Eubacteriales</taxon>
        <taxon>Oscillospiraceae</taxon>
        <taxon>Oscillospiraceae incertae sedis</taxon>
        <taxon>Candidatus Faecivivens</taxon>
    </lineage>
</organism>
<gene>
    <name evidence="2" type="ORF">IAB37_07125</name>
</gene>
<evidence type="ECO:0008006" key="4">
    <source>
        <dbReference type="Google" id="ProtNLM"/>
    </source>
</evidence>
<reference evidence="2" key="2">
    <citation type="journal article" date="2021" name="PeerJ">
        <title>Extensive microbial diversity within the chicken gut microbiome revealed by metagenomics and culture.</title>
        <authorList>
            <person name="Gilroy R."/>
            <person name="Ravi A."/>
            <person name="Getino M."/>
            <person name="Pursley I."/>
            <person name="Horton D.L."/>
            <person name="Alikhan N.F."/>
            <person name="Baker D."/>
            <person name="Gharbi K."/>
            <person name="Hall N."/>
            <person name="Watson M."/>
            <person name="Adriaenssens E.M."/>
            <person name="Foster-Nyarko E."/>
            <person name="Jarju S."/>
            <person name="Secka A."/>
            <person name="Antonio M."/>
            <person name="Oren A."/>
            <person name="Chaudhuri R.R."/>
            <person name="La Ragione R."/>
            <person name="Hildebrand F."/>
            <person name="Pallen M.J."/>
        </authorList>
    </citation>
    <scope>NUCLEOTIDE SEQUENCE</scope>
    <source>
        <strain evidence="2">CHK189-12415</strain>
    </source>
</reference>
<dbReference type="EMBL" id="DVHA01000226">
    <property type="protein sequence ID" value="HIR61327.1"/>
    <property type="molecule type" value="Genomic_DNA"/>
</dbReference>
<protein>
    <recommendedName>
        <fullName evidence="4">DUF4367 domain-containing protein</fullName>
    </recommendedName>
</protein>